<dbReference type="InterPro" id="IPR045628">
    <property type="entry name" value="Lhr_WH_dom"/>
</dbReference>
<dbReference type="InterPro" id="IPR052511">
    <property type="entry name" value="ATP-dep_Helicase"/>
</dbReference>
<dbReference type="GO" id="GO:0006281">
    <property type="term" value="P:DNA repair"/>
    <property type="evidence" value="ECO:0007669"/>
    <property type="project" value="UniProtKB-KW"/>
</dbReference>
<comment type="similarity">
    <text evidence="9">Belongs to the Lhr helicase family. Lhr-Core subfamily.</text>
</comment>
<evidence type="ECO:0000256" key="8">
    <source>
        <dbReference type="ARBA" id="ARBA00023235"/>
    </source>
</evidence>
<dbReference type="Pfam" id="PF19306">
    <property type="entry name" value="WHD_Lhr"/>
    <property type="match status" value="1"/>
</dbReference>
<evidence type="ECO:0000256" key="2">
    <source>
        <dbReference type="ARBA" id="ARBA00022763"/>
    </source>
</evidence>
<dbReference type="Gene3D" id="3.40.50.300">
    <property type="entry name" value="P-loop containing nucleotide triphosphate hydrolases"/>
    <property type="match status" value="2"/>
</dbReference>
<feature type="domain" description="Helicase C-terminal" evidence="11">
    <location>
        <begin position="234"/>
        <end position="378"/>
    </location>
</feature>
<keyword evidence="2" id="KW-0227">DNA damage</keyword>
<dbReference type="GO" id="GO:0004386">
    <property type="term" value="F:helicase activity"/>
    <property type="evidence" value="ECO:0007669"/>
    <property type="project" value="UniProtKB-KW"/>
</dbReference>
<proteinExistence type="inferred from homology"/>
<keyword evidence="13" id="KW-1185">Reference proteome</keyword>
<dbReference type="GO" id="GO:0140097">
    <property type="term" value="F:catalytic activity, acting on DNA"/>
    <property type="evidence" value="ECO:0007669"/>
    <property type="project" value="UniProtKB-ARBA"/>
</dbReference>
<dbReference type="InterPro" id="IPR011545">
    <property type="entry name" value="DEAD/DEAH_box_helicase_dom"/>
</dbReference>
<keyword evidence="1" id="KW-0547">Nucleotide-binding</keyword>
<evidence type="ECO:0000256" key="9">
    <source>
        <dbReference type="ARBA" id="ARBA00093467"/>
    </source>
</evidence>
<dbReference type="EMBL" id="CP014854">
    <property type="protein sequence ID" value="ASI98644.1"/>
    <property type="molecule type" value="Genomic_DNA"/>
</dbReference>
<dbReference type="PIRSF" id="PIRSF037307">
    <property type="entry name" value="Lhr-like_helic_prd"/>
    <property type="match status" value="1"/>
</dbReference>
<dbReference type="PANTHER" id="PTHR47962">
    <property type="entry name" value="ATP-DEPENDENT HELICASE LHR-RELATED-RELATED"/>
    <property type="match status" value="1"/>
</dbReference>
<evidence type="ECO:0000313" key="12">
    <source>
        <dbReference type="EMBL" id="ASI98644.1"/>
    </source>
</evidence>
<dbReference type="PROSITE" id="PS51192">
    <property type="entry name" value="HELICASE_ATP_BIND_1"/>
    <property type="match status" value="1"/>
</dbReference>
<evidence type="ECO:0000259" key="11">
    <source>
        <dbReference type="PROSITE" id="PS51194"/>
    </source>
</evidence>
<keyword evidence="6" id="KW-0238">DNA-binding</keyword>
<keyword evidence="3" id="KW-0378">Hydrolase</keyword>
<accession>A0A218P138</accession>
<organism evidence="12 13">
    <name type="scientific">Thermococcus celer Vu 13 = JCM 8558</name>
    <dbReference type="NCBI Taxonomy" id="1293037"/>
    <lineage>
        <taxon>Archaea</taxon>
        <taxon>Methanobacteriati</taxon>
        <taxon>Methanobacteriota</taxon>
        <taxon>Thermococci</taxon>
        <taxon>Thermococcales</taxon>
        <taxon>Thermococcaceae</taxon>
        <taxon>Thermococcus</taxon>
    </lineage>
</organism>
<evidence type="ECO:0000256" key="4">
    <source>
        <dbReference type="ARBA" id="ARBA00022806"/>
    </source>
</evidence>
<dbReference type="SMART" id="SM00490">
    <property type="entry name" value="HELICc"/>
    <property type="match status" value="1"/>
</dbReference>
<protein>
    <submittedName>
        <fullName evidence="12">Large helicase</fullName>
    </submittedName>
</protein>
<evidence type="ECO:0000256" key="6">
    <source>
        <dbReference type="ARBA" id="ARBA00023125"/>
    </source>
</evidence>
<dbReference type="InterPro" id="IPR017170">
    <property type="entry name" value="Lhr-like"/>
</dbReference>
<dbReference type="OrthoDB" id="33870at2157"/>
<evidence type="ECO:0000256" key="7">
    <source>
        <dbReference type="ARBA" id="ARBA00023204"/>
    </source>
</evidence>
<gene>
    <name evidence="12" type="ORF">A3L02_03230</name>
</gene>
<evidence type="ECO:0000259" key="10">
    <source>
        <dbReference type="PROSITE" id="PS51192"/>
    </source>
</evidence>
<name>A0A218P138_THECE</name>
<dbReference type="GO" id="GO:0016887">
    <property type="term" value="F:ATP hydrolysis activity"/>
    <property type="evidence" value="ECO:0007669"/>
    <property type="project" value="TreeGrafter"/>
</dbReference>
<dbReference type="KEGG" id="tce:A3L02_03230"/>
<keyword evidence="4 12" id="KW-0347">Helicase</keyword>
<dbReference type="PROSITE" id="PS51194">
    <property type="entry name" value="HELICASE_CTER"/>
    <property type="match status" value="1"/>
</dbReference>
<dbReference type="InterPro" id="IPR001650">
    <property type="entry name" value="Helicase_C-like"/>
</dbReference>
<dbReference type="RefSeq" id="WP_088862604.1">
    <property type="nucleotide sequence ID" value="NZ_CP014854.1"/>
</dbReference>
<evidence type="ECO:0000256" key="3">
    <source>
        <dbReference type="ARBA" id="ARBA00022801"/>
    </source>
</evidence>
<dbReference type="Pfam" id="PF00270">
    <property type="entry name" value="DEAD"/>
    <property type="match status" value="1"/>
</dbReference>
<keyword evidence="5" id="KW-0067">ATP-binding</keyword>
<dbReference type="InterPro" id="IPR027417">
    <property type="entry name" value="P-loop_NTPase"/>
</dbReference>
<dbReference type="GO" id="GO:0005524">
    <property type="term" value="F:ATP binding"/>
    <property type="evidence" value="ECO:0007669"/>
    <property type="project" value="UniProtKB-KW"/>
</dbReference>
<keyword evidence="8" id="KW-0413">Isomerase</keyword>
<dbReference type="AlphaFoldDB" id="A0A218P138"/>
<evidence type="ECO:0000256" key="5">
    <source>
        <dbReference type="ARBA" id="ARBA00022840"/>
    </source>
</evidence>
<dbReference type="Proteomes" id="UP000197156">
    <property type="component" value="Chromosome"/>
</dbReference>
<dbReference type="Pfam" id="PF00271">
    <property type="entry name" value="Helicase_C"/>
    <property type="match status" value="1"/>
</dbReference>
<dbReference type="GO" id="GO:0003677">
    <property type="term" value="F:DNA binding"/>
    <property type="evidence" value="ECO:0007669"/>
    <property type="project" value="UniProtKB-KW"/>
</dbReference>
<dbReference type="SUPFAM" id="SSF52540">
    <property type="entry name" value="P-loop containing nucleoside triphosphate hydrolases"/>
    <property type="match status" value="1"/>
</dbReference>
<dbReference type="InterPro" id="IPR013701">
    <property type="entry name" value="Lhr-like_DEAD/DEAH_assoc"/>
</dbReference>
<dbReference type="InterPro" id="IPR014001">
    <property type="entry name" value="Helicase_ATP-bd"/>
</dbReference>
<dbReference type="SMART" id="SM00487">
    <property type="entry name" value="DEXDc"/>
    <property type="match status" value="1"/>
</dbReference>
<reference evidence="12 13" key="1">
    <citation type="submission" date="2016-03" db="EMBL/GenBank/DDBJ databases">
        <title>Complete genome sequence of Thermococcus celer.</title>
        <authorList>
            <person name="Oger P.M."/>
        </authorList>
    </citation>
    <scope>NUCLEOTIDE SEQUENCE [LARGE SCALE GENOMIC DNA]</scope>
    <source>
        <strain evidence="12 13">Vu 13</strain>
    </source>
</reference>
<feature type="domain" description="Helicase ATP-binding" evidence="10">
    <location>
        <begin position="24"/>
        <end position="199"/>
    </location>
</feature>
<keyword evidence="7" id="KW-0234">DNA repair</keyword>
<dbReference type="Pfam" id="PF08494">
    <property type="entry name" value="DEAD_assoc"/>
    <property type="match status" value="1"/>
</dbReference>
<sequence length="927" mass="105966">MHPLLRKTIRERFRRLNDLQMKAFREVSSGKSVLIIAPTGSGKTEAAVLPVFNEILRGDLKPISALYVAPLKALNRDLLERLEWWGERLGISVEVRHGDTSAYRKAKQTKNPPRMLIITPETLGVILTVKSLRKHLENVRFVIVDEIAELVDNKRGAQLLLNLERLAEIADFRRIGMTATVGNEDEVREWLGADTIVKPGWRKNYRFHVLYPSPTEEDEKLGEELSLSPEIAARLRLLWGIIEEHGKALIFTNTRQFAEILAHRLKAWEKPVEVHHGSLSKEARVRAEKALREGKIQALICTSSMELGIDIGDVDVVIQYMSPRQVNRLVQRVGRARHRINEVSEGYVITSNVEDYLQSLVIAKHALEGRFEAVEPVGGLDVLAHFIVGLLIEYKRLPREKPYEMARRAYVYRNLSWEDYTDTLRILEDARLVGYDGESGLLYLRRGAFKYYYENLSTIPDEVSWRVFDAGSGHVVGRLDERFVMDLEEGMDFVMSGKSWIVLKIDDEAKLLKVRESRSLESAIPSWEGEMIPVPFGVALEVGRLKRELAFNFERAKELLDGVEFREDELRKALEEIKGEPFSTDRDIVIESTPKALVIHADFGNRANEALGRLVHSFLISRYGRVFSVRAGAHAVVFKTPFQLNPTEVKRYLYAEPESLGFVVSRAMRDSHAYRWRMLNVAKRFGALRRDARIRRVERLFEGTVIERETLNELYHDRVDVRKAQLVLEMLKRGSLRVRTELRREPSKLARLNTTVGGEFLLSGVLERDEVLELFKNRLLDHEVVLVCTNCGWHSKTKVARLRNVELRRCPRCGSKMLAVAHPIDAEGFLPVLEKVRHGEPLERKEERTYRKLLKAADLVDTYGFEAVLALASYGTGPDTAARLLGQYKGDALLVALMERERQFIRTRRFWVGGKEETEGEKGGAGG</sequence>
<dbReference type="GeneID" id="33323736"/>
<dbReference type="PANTHER" id="PTHR47962:SF5">
    <property type="entry name" value="ATP-DEPENDENT HELICASE LHR-RELATED"/>
    <property type="match status" value="1"/>
</dbReference>
<evidence type="ECO:0000313" key="13">
    <source>
        <dbReference type="Proteomes" id="UP000197156"/>
    </source>
</evidence>
<evidence type="ECO:0000256" key="1">
    <source>
        <dbReference type="ARBA" id="ARBA00022741"/>
    </source>
</evidence>